<dbReference type="KEGG" id="abs:AZOBR_200106"/>
<keyword evidence="3" id="KW-1185">Reference proteome</keyword>
<feature type="compositionally biased region" description="Basic and acidic residues" evidence="1">
    <location>
        <begin position="166"/>
        <end position="178"/>
    </location>
</feature>
<evidence type="ECO:0000313" key="2">
    <source>
        <dbReference type="EMBL" id="CCC99401.1"/>
    </source>
</evidence>
<dbReference type="Proteomes" id="UP000007319">
    <property type="component" value="Chromosome"/>
</dbReference>
<sequence length="424" mass="45857">MCSVEGFGSVFLALQDRFHDGEPLGREVAACEGHSVQCRRLCLVDHRIRDGDVLRAFVVGHGSLHRAVAARIARLFAGAGEVEDRATLVLSGLPGTGETVFHLLRLHVGAVLLQRHALGLCALALGGAVHLQNDVARLVHAGVQERHCLGNRADRNGRVDPIASAGRRDDPGGDGGAEHRIAPVRPLSGRELAALRGVPFLAHARAVEEGQLEASAELVLGHLDHADEGGAVHVTPPPSQVRRRCQRSSALRKRCRTGRWAGSLWRSTSRRGRSRCQPSRGLPRNVLHRNPGLVSAARSADVILDVLQVIIVQRSAVHVLGVSVGKLHEGFFPLLPVTVFEADDRMSQLVQKRDGDGVKGEFVVDFDVGRAAIVRERCGRKSAKVHQPIHQYDFQRQVRVQFFGCGDGRAEGIVEGDAHHAASC</sequence>
<organism evidence="2 3">
    <name type="scientific">Azospirillum baldaniorum</name>
    <dbReference type="NCBI Taxonomy" id="1064539"/>
    <lineage>
        <taxon>Bacteria</taxon>
        <taxon>Pseudomonadati</taxon>
        <taxon>Pseudomonadota</taxon>
        <taxon>Alphaproteobacteria</taxon>
        <taxon>Rhodospirillales</taxon>
        <taxon>Azospirillaceae</taxon>
        <taxon>Azospirillum</taxon>
    </lineage>
</organism>
<gene>
    <name evidence="2" type="ORF">AZOBR_200106</name>
</gene>
<feature type="region of interest" description="Disordered" evidence="1">
    <location>
        <begin position="154"/>
        <end position="178"/>
    </location>
</feature>
<proteinExistence type="predicted"/>
<accession>A0A9P1JTC5</accession>
<protein>
    <submittedName>
        <fullName evidence="2">Uncharacterized protein</fullName>
    </submittedName>
</protein>
<reference evidence="2 3" key="1">
    <citation type="journal article" date="2011" name="PLoS Genet.">
        <title>Azospirillum genomes reveal transition of bacteria from aquatic to terrestrial environments.</title>
        <authorList>
            <person name="Wisniewski-Dye F."/>
            <person name="Borziak K."/>
            <person name="Khalsa-Moyers G."/>
            <person name="Alexandre G."/>
            <person name="Sukharnikov L.O."/>
            <person name="Wuichet K."/>
            <person name="Hurst G.B."/>
            <person name="McDonald W.H."/>
            <person name="Robertson J.S."/>
            <person name="Barbe V."/>
            <person name="Calteau A."/>
            <person name="Rouy Z."/>
            <person name="Mangenot S."/>
            <person name="Prigent-Combaret C."/>
            <person name="Normand P."/>
            <person name="Boyer M."/>
            <person name="Siguier P."/>
            <person name="Dessaux Y."/>
            <person name="Elmerich C."/>
            <person name="Condemine G."/>
            <person name="Krishnen G."/>
            <person name="Kennedy I."/>
            <person name="Paterson A.H."/>
            <person name="Gonzalez V."/>
            <person name="Mavingui P."/>
            <person name="Zhulin I.B."/>
        </authorList>
    </citation>
    <scope>NUCLEOTIDE SEQUENCE [LARGE SCALE GENOMIC DNA]</scope>
    <source>
        <strain evidence="2 3">Sp245</strain>
    </source>
</reference>
<name>A0A9P1JTC5_9PROT</name>
<evidence type="ECO:0000313" key="3">
    <source>
        <dbReference type="Proteomes" id="UP000007319"/>
    </source>
</evidence>
<dbReference type="EMBL" id="HE577327">
    <property type="protein sequence ID" value="CCC99401.1"/>
    <property type="molecule type" value="Genomic_DNA"/>
</dbReference>
<dbReference type="AlphaFoldDB" id="A0A9P1JTC5"/>
<evidence type="ECO:0000256" key="1">
    <source>
        <dbReference type="SAM" id="MobiDB-lite"/>
    </source>
</evidence>